<evidence type="ECO:0000256" key="2">
    <source>
        <dbReference type="PIRSR" id="PIRSR000390-1"/>
    </source>
</evidence>
<dbReference type="PIRSF" id="PIRSF000390">
    <property type="entry name" value="PLP_StrS"/>
    <property type="match status" value="1"/>
</dbReference>
<protein>
    <submittedName>
        <fullName evidence="5">DegT/DnrJ/EryC1/StrS family aminotransferase</fullName>
    </submittedName>
</protein>
<sequence>MPVREKDDFLVFGSPLVGEEEIAEVEQSLRSGWLGTGPKVARFEKDFAAYAGGEHAAACNSCTAALHLALVALNLKPGDEVITTPLTFCASVNAIIHAGATPVLADVDPVSGNIDPERVREKITDRTRAILPVHYAGRACDMDAVMAIAREHGLRVVEDCAHAIETTYKGRHVGTIGDFGCFSFYVTKNVITGEGGMVLAREQENIARIKVLGLHGMSADAWKRFGDEGYKHYMVVEAGFKYNMMDIQAAIGIHQLARVEENLVRRNEIWAAYDKAFANLPLTLPAPEEPDTRHGRHLYTILVDEDACGVKRDVMLERMTREGIGVGVHYLSIPEHPYYRERFGWNLEDTPEAVRMGRQTLSLPLSAKLADRDVDDVVRAVKHCLGAE</sequence>
<keyword evidence="5" id="KW-0808">Transferase</keyword>
<dbReference type="Proteomes" id="UP000438699">
    <property type="component" value="Unassembled WGS sequence"/>
</dbReference>
<dbReference type="GO" id="GO:0030170">
    <property type="term" value="F:pyridoxal phosphate binding"/>
    <property type="evidence" value="ECO:0007669"/>
    <property type="project" value="TreeGrafter"/>
</dbReference>
<dbReference type="InterPro" id="IPR000653">
    <property type="entry name" value="DegT/StrS_aminotransferase"/>
</dbReference>
<dbReference type="SUPFAM" id="SSF53383">
    <property type="entry name" value="PLP-dependent transferases"/>
    <property type="match status" value="1"/>
</dbReference>
<dbReference type="AlphaFoldDB" id="A0A6N6N233"/>
<proteinExistence type="inferred from homology"/>
<evidence type="ECO:0000256" key="4">
    <source>
        <dbReference type="RuleBase" id="RU004508"/>
    </source>
</evidence>
<evidence type="ECO:0000256" key="3">
    <source>
        <dbReference type="PIRSR" id="PIRSR000390-2"/>
    </source>
</evidence>
<dbReference type="OrthoDB" id="9766188at2"/>
<accession>A0A6N6N233</accession>
<evidence type="ECO:0000313" key="5">
    <source>
        <dbReference type="EMBL" id="KAB1441780.1"/>
    </source>
</evidence>
<reference evidence="5 6" key="1">
    <citation type="journal article" date="2017" name="Int. J. Syst. Evol. Microbiol.">
        <title>Desulfovibrio senegalensis sp. nov., a mesophilic sulfate reducer isolated from marine sediment.</title>
        <authorList>
            <person name="Thioye A."/>
            <person name="Gam Z.B.A."/>
            <person name="Mbengue M."/>
            <person name="Cayol J.L."/>
            <person name="Joseph-Bartoli M."/>
            <person name="Toure-Kane C."/>
            <person name="Labat M."/>
        </authorList>
    </citation>
    <scope>NUCLEOTIDE SEQUENCE [LARGE SCALE GENOMIC DNA]</scope>
    <source>
        <strain evidence="5 6">DSM 101509</strain>
    </source>
</reference>
<comment type="similarity">
    <text evidence="1 4">Belongs to the DegT/DnrJ/EryC1 family.</text>
</comment>
<dbReference type="EMBL" id="WAIE01000003">
    <property type="protein sequence ID" value="KAB1441780.1"/>
    <property type="molecule type" value="Genomic_DNA"/>
</dbReference>
<dbReference type="PANTHER" id="PTHR30244:SF34">
    <property type="entry name" value="DTDP-4-AMINO-4,6-DIDEOXYGALACTOSE TRANSAMINASE"/>
    <property type="match status" value="1"/>
</dbReference>
<keyword evidence="6" id="KW-1185">Reference proteome</keyword>
<gene>
    <name evidence="5" type="ORF">F8A88_09320</name>
</gene>
<comment type="caution">
    <text evidence="5">The sequence shown here is derived from an EMBL/GenBank/DDBJ whole genome shotgun (WGS) entry which is preliminary data.</text>
</comment>
<dbReference type="RefSeq" id="WP_151150872.1">
    <property type="nucleotide sequence ID" value="NZ_WAIE01000003.1"/>
</dbReference>
<dbReference type="GO" id="GO:0008483">
    <property type="term" value="F:transaminase activity"/>
    <property type="evidence" value="ECO:0007669"/>
    <property type="project" value="UniProtKB-KW"/>
</dbReference>
<dbReference type="GO" id="GO:0000271">
    <property type="term" value="P:polysaccharide biosynthetic process"/>
    <property type="evidence" value="ECO:0007669"/>
    <property type="project" value="TreeGrafter"/>
</dbReference>
<dbReference type="InterPro" id="IPR015424">
    <property type="entry name" value="PyrdxlP-dep_Trfase"/>
</dbReference>
<organism evidence="5 6">
    <name type="scientific">Pseudodesulfovibrio senegalensis</name>
    <dbReference type="NCBI Taxonomy" id="1721087"/>
    <lineage>
        <taxon>Bacteria</taxon>
        <taxon>Pseudomonadati</taxon>
        <taxon>Thermodesulfobacteriota</taxon>
        <taxon>Desulfovibrionia</taxon>
        <taxon>Desulfovibrionales</taxon>
        <taxon>Desulfovibrionaceae</taxon>
    </lineage>
</organism>
<dbReference type="Gene3D" id="3.40.640.10">
    <property type="entry name" value="Type I PLP-dependent aspartate aminotransferase-like (Major domain)"/>
    <property type="match status" value="1"/>
</dbReference>
<feature type="active site" description="Proton acceptor" evidence="2">
    <location>
        <position position="188"/>
    </location>
</feature>
<dbReference type="PANTHER" id="PTHR30244">
    <property type="entry name" value="TRANSAMINASE"/>
    <property type="match status" value="1"/>
</dbReference>
<dbReference type="InterPro" id="IPR015422">
    <property type="entry name" value="PyrdxlP-dep_Trfase_small"/>
</dbReference>
<evidence type="ECO:0000256" key="1">
    <source>
        <dbReference type="ARBA" id="ARBA00037999"/>
    </source>
</evidence>
<keyword evidence="5" id="KW-0032">Aminotransferase</keyword>
<feature type="modified residue" description="N6-(pyridoxal phosphate)lysine" evidence="3">
    <location>
        <position position="188"/>
    </location>
</feature>
<dbReference type="InterPro" id="IPR015421">
    <property type="entry name" value="PyrdxlP-dep_Trfase_major"/>
</dbReference>
<keyword evidence="3 4" id="KW-0663">Pyridoxal phosphate</keyword>
<dbReference type="Pfam" id="PF01041">
    <property type="entry name" value="DegT_DnrJ_EryC1"/>
    <property type="match status" value="1"/>
</dbReference>
<dbReference type="Gene3D" id="3.90.1150.10">
    <property type="entry name" value="Aspartate Aminotransferase, domain 1"/>
    <property type="match status" value="1"/>
</dbReference>
<name>A0A6N6N233_9BACT</name>
<evidence type="ECO:0000313" key="6">
    <source>
        <dbReference type="Proteomes" id="UP000438699"/>
    </source>
</evidence>
<dbReference type="CDD" id="cd00616">
    <property type="entry name" value="AHBA_syn"/>
    <property type="match status" value="1"/>
</dbReference>